<dbReference type="RefSeq" id="WP_140192886.1">
    <property type="nucleotide sequence ID" value="NZ_CP065915.1"/>
</dbReference>
<evidence type="ECO:0000313" key="2">
    <source>
        <dbReference type="Proteomes" id="UP000314011"/>
    </source>
</evidence>
<evidence type="ECO:0000313" key="1">
    <source>
        <dbReference type="EMBL" id="TNY32206.1"/>
    </source>
</evidence>
<keyword evidence="2" id="KW-1185">Reference proteome</keyword>
<dbReference type="EMBL" id="VFFF01000001">
    <property type="protein sequence ID" value="TNY32206.1"/>
    <property type="molecule type" value="Genomic_DNA"/>
</dbReference>
<accession>A0A5C5GF37</accession>
<sequence>MSAPEEADIFTIPLLDGGHAIGQVSRVEPGNEVCLLLSLRRDDRVAGLAASEVIAEIPTDADPFMKGEWTVIGYDGLPDYVRTRSRLLSLPTPKQEPAVIEAFLNAVHGLYPWDGFPDASFFDKLLKDGVARPPGSRMKSQFSAG</sequence>
<proteinExistence type="predicted"/>
<gene>
    <name evidence="1" type="ORF">FHY64_02605</name>
</gene>
<protein>
    <submittedName>
        <fullName evidence="1">Uncharacterized protein</fullName>
    </submittedName>
</protein>
<reference evidence="1 2" key="1">
    <citation type="submission" date="2019-06" db="EMBL/GenBank/DDBJ databases">
        <title>Genome of new Rhodobacteraceae sp. SM1903.</title>
        <authorList>
            <person name="Ren X."/>
        </authorList>
    </citation>
    <scope>NUCLEOTIDE SEQUENCE [LARGE SCALE GENOMIC DNA]</scope>
    <source>
        <strain evidence="1 2">SM1903</strain>
    </source>
</reference>
<name>A0A5C5GF37_9RHOB</name>
<comment type="caution">
    <text evidence="1">The sequence shown here is derived from an EMBL/GenBank/DDBJ whole genome shotgun (WGS) entry which is preliminary data.</text>
</comment>
<dbReference type="Proteomes" id="UP000314011">
    <property type="component" value="Unassembled WGS sequence"/>
</dbReference>
<organism evidence="1 2">
    <name type="scientific">Pelagovum pacificum</name>
    <dbReference type="NCBI Taxonomy" id="2588711"/>
    <lineage>
        <taxon>Bacteria</taxon>
        <taxon>Pseudomonadati</taxon>
        <taxon>Pseudomonadota</taxon>
        <taxon>Alphaproteobacteria</taxon>
        <taxon>Rhodobacterales</taxon>
        <taxon>Paracoccaceae</taxon>
        <taxon>Pelagovum</taxon>
    </lineage>
</organism>
<dbReference type="OrthoDB" id="7862257at2"/>
<dbReference type="AlphaFoldDB" id="A0A5C5GF37"/>